<dbReference type="PANTHER" id="PTHR31451:SF39">
    <property type="entry name" value="MANNAN ENDO-1,4-BETA-MANNOSIDASE 1"/>
    <property type="match status" value="1"/>
</dbReference>
<accession>A0A4S4LYN5</accession>
<dbReference type="OrthoDB" id="406631at2759"/>
<gene>
    <name evidence="11" type="ORF">EW146_g3066</name>
</gene>
<dbReference type="AlphaFoldDB" id="A0A4S4LYN5"/>
<sequence length="576" mass="61894">MRSSFWLTAALNALSAYAATTPSRTRTISQRWQNEFISVADGQFKVNGSDFKFVGTNAYWLPYLNSDDDINDVLGNMSAAGIRVVRTWAFNDVTTVPVNGTWLQLIVNGTTSINNGTNGLQRLDKFVGMAQAHGIYVLFSLTNNWNPIDNSSQTTLSRRNDAGSSSLPRNFLSNTYGKLSSLCGMDAYVREFGVDKKHDEFYTNETIIDIFKNYTKQVVSRYVNCPAVFGWELANDPRCNSSIPASASCNTLTITNWHADLSQFIRSIDPNHLVSSGNHGFLCPSCPKLFPLNPPAPRPSAAAGASGARRRSVSGVITKARLMRDIADKRRRVSTASTEVRDGVKIRGRWVASGNAKRQNSGVGSAFDGSQGVDSQDILNIPDIGFGSFQLFPDQNNYGTLGQAPDASQNTGVDFNTTLQQGINWIQSQASSAQAVGKPLALTGFGLVTQSNAPFFVPFNSTLPDIATAPNQGGANSTLGVADGQRDSAYQQWLQAGIQAGVQGMVQYQWTSNNLTTQNGTFLPTGIVPVQNTGDSTGTIGQSPNDGYGTEGVDQNNVQGTLANAAQQINGTLGVS</sequence>
<keyword evidence="5" id="KW-0964">Secreted</keyword>
<feature type="signal peptide" evidence="9">
    <location>
        <begin position="1"/>
        <end position="18"/>
    </location>
</feature>
<evidence type="ECO:0000256" key="7">
    <source>
        <dbReference type="ARBA" id="ARBA00022801"/>
    </source>
</evidence>
<dbReference type="PANTHER" id="PTHR31451">
    <property type="match status" value="1"/>
</dbReference>
<dbReference type="EC" id="3.2.1.78" evidence="4"/>
<comment type="caution">
    <text evidence="11">The sequence shown here is derived from an EMBL/GenBank/DDBJ whole genome shotgun (WGS) entry which is preliminary data.</text>
</comment>
<keyword evidence="6 9" id="KW-0732">Signal</keyword>
<dbReference type="Pfam" id="PF26410">
    <property type="entry name" value="GH5_mannosidase"/>
    <property type="match status" value="1"/>
</dbReference>
<dbReference type="SUPFAM" id="SSF51445">
    <property type="entry name" value="(Trans)glycosidases"/>
    <property type="match status" value="1"/>
</dbReference>
<reference evidence="11 12" key="1">
    <citation type="submission" date="2019-02" db="EMBL/GenBank/DDBJ databases">
        <title>Genome sequencing of the rare red list fungi Bondarzewia mesenterica.</title>
        <authorList>
            <person name="Buettner E."/>
            <person name="Kellner H."/>
        </authorList>
    </citation>
    <scope>NUCLEOTIDE SEQUENCE [LARGE SCALE GENOMIC DNA]</scope>
    <source>
        <strain evidence="11 12">DSM 108281</strain>
    </source>
</reference>
<dbReference type="Gene3D" id="3.20.20.80">
    <property type="entry name" value="Glycosidases"/>
    <property type="match status" value="2"/>
</dbReference>
<dbReference type="EMBL" id="SGPL01000096">
    <property type="protein sequence ID" value="THH17806.1"/>
    <property type="molecule type" value="Genomic_DNA"/>
</dbReference>
<comment type="catalytic activity">
    <reaction evidence="1">
        <text>Random hydrolysis of (1-&gt;4)-beta-D-mannosidic linkages in mannans, galactomannans and glucomannans.</text>
        <dbReference type="EC" id="3.2.1.78"/>
    </reaction>
</comment>
<dbReference type="GO" id="GO:0016985">
    <property type="term" value="F:mannan endo-1,4-beta-mannosidase activity"/>
    <property type="evidence" value="ECO:0007669"/>
    <property type="project" value="UniProtKB-EC"/>
</dbReference>
<evidence type="ECO:0000256" key="6">
    <source>
        <dbReference type="ARBA" id="ARBA00022729"/>
    </source>
</evidence>
<evidence type="ECO:0000259" key="10">
    <source>
        <dbReference type="Pfam" id="PF26410"/>
    </source>
</evidence>
<protein>
    <recommendedName>
        <fullName evidence="4">mannan endo-1,4-beta-mannosidase</fullName>
        <ecNumber evidence="4">3.2.1.78</ecNumber>
    </recommendedName>
</protein>
<dbReference type="InterPro" id="IPR045053">
    <property type="entry name" value="MAN-like"/>
</dbReference>
<comment type="subcellular location">
    <subcellularLocation>
        <location evidence="2">Secreted</location>
    </subcellularLocation>
</comment>
<keyword evidence="8" id="KW-0326">Glycosidase</keyword>
<evidence type="ECO:0000256" key="1">
    <source>
        <dbReference type="ARBA" id="ARBA00001678"/>
    </source>
</evidence>
<feature type="chain" id="PRO_5020698877" description="mannan endo-1,4-beta-mannosidase" evidence="9">
    <location>
        <begin position="19"/>
        <end position="576"/>
    </location>
</feature>
<proteinExistence type="inferred from homology"/>
<dbReference type="InterPro" id="IPR017853">
    <property type="entry name" value="GH"/>
</dbReference>
<dbReference type="Proteomes" id="UP000310158">
    <property type="component" value="Unassembled WGS sequence"/>
</dbReference>
<evidence type="ECO:0000313" key="12">
    <source>
        <dbReference type="Proteomes" id="UP000310158"/>
    </source>
</evidence>
<evidence type="ECO:0000256" key="2">
    <source>
        <dbReference type="ARBA" id="ARBA00004613"/>
    </source>
</evidence>
<comment type="similarity">
    <text evidence="3">Belongs to the glycosyl hydrolase 5 (cellulase A) family.</text>
</comment>
<dbReference type="GO" id="GO:0046355">
    <property type="term" value="P:mannan catabolic process"/>
    <property type="evidence" value="ECO:0007669"/>
    <property type="project" value="UniProtKB-ARBA"/>
</dbReference>
<organism evidence="11 12">
    <name type="scientific">Bondarzewia mesenterica</name>
    <dbReference type="NCBI Taxonomy" id="1095465"/>
    <lineage>
        <taxon>Eukaryota</taxon>
        <taxon>Fungi</taxon>
        <taxon>Dikarya</taxon>
        <taxon>Basidiomycota</taxon>
        <taxon>Agaricomycotina</taxon>
        <taxon>Agaricomycetes</taxon>
        <taxon>Russulales</taxon>
        <taxon>Bondarzewiaceae</taxon>
        <taxon>Bondarzewia</taxon>
    </lineage>
</organism>
<name>A0A4S4LYN5_9AGAM</name>
<keyword evidence="7" id="KW-0378">Hydrolase</keyword>
<dbReference type="InterPro" id="IPR001547">
    <property type="entry name" value="Glyco_hydro_5"/>
</dbReference>
<evidence type="ECO:0000256" key="4">
    <source>
        <dbReference type="ARBA" id="ARBA00012706"/>
    </source>
</evidence>
<evidence type="ECO:0000256" key="5">
    <source>
        <dbReference type="ARBA" id="ARBA00022525"/>
    </source>
</evidence>
<feature type="domain" description="Glycoside hydrolase family 5" evidence="10">
    <location>
        <begin position="35"/>
        <end position="280"/>
    </location>
</feature>
<evidence type="ECO:0000256" key="9">
    <source>
        <dbReference type="SAM" id="SignalP"/>
    </source>
</evidence>
<evidence type="ECO:0000256" key="8">
    <source>
        <dbReference type="ARBA" id="ARBA00023295"/>
    </source>
</evidence>
<dbReference type="GO" id="GO:0005576">
    <property type="term" value="C:extracellular region"/>
    <property type="evidence" value="ECO:0007669"/>
    <property type="project" value="UniProtKB-SubCell"/>
</dbReference>
<evidence type="ECO:0000256" key="3">
    <source>
        <dbReference type="ARBA" id="ARBA00005641"/>
    </source>
</evidence>
<evidence type="ECO:0000313" key="11">
    <source>
        <dbReference type="EMBL" id="THH17806.1"/>
    </source>
</evidence>
<keyword evidence="12" id="KW-1185">Reference proteome</keyword>